<gene>
    <name evidence="2" type="ORF">OLEA9_A032269</name>
</gene>
<dbReference type="EMBL" id="CACTIH010000459">
    <property type="protein sequence ID" value="CAA2960889.1"/>
    <property type="molecule type" value="Genomic_DNA"/>
</dbReference>
<feature type="region of interest" description="Disordered" evidence="1">
    <location>
        <begin position="1"/>
        <end position="21"/>
    </location>
</feature>
<protein>
    <submittedName>
        <fullName evidence="2">Uncharacterized protein</fullName>
    </submittedName>
</protein>
<name>A0A8S0Q216_OLEEU</name>
<evidence type="ECO:0000313" key="3">
    <source>
        <dbReference type="Proteomes" id="UP000594638"/>
    </source>
</evidence>
<reference evidence="2 3" key="1">
    <citation type="submission" date="2019-12" db="EMBL/GenBank/DDBJ databases">
        <authorList>
            <person name="Alioto T."/>
            <person name="Alioto T."/>
            <person name="Gomez Garrido J."/>
        </authorList>
    </citation>
    <scope>NUCLEOTIDE SEQUENCE [LARGE SCALE GENOMIC DNA]</scope>
</reference>
<dbReference type="Proteomes" id="UP000594638">
    <property type="component" value="Unassembled WGS sequence"/>
</dbReference>
<sequence>MSGRHGAQEKERCTESGAMAPTHGARLTAPFFLLGAMAPRPLMAPWCPPPFFSHF</sequence>
<evidence type="ECO:0000313" key="2">
    <source>
        <dbReference type="EMBL" id="CAA2960889.1"/>
    </source>
</evidence>
<feature type="compositionally biased region" description="Basic and acidic residues" evidence="1">
    <location>
        <begin position="1"/>
        <end position="14"/>
    </location>
</feature>
<evidence type="ECO:0000256" key="1">
    <source>
        <dbReference type="SAM" id="MobiDB-lite"/>
    </source>
</evidence>
<organism evidence="2 3">
    <name type="scientific">Olea europaea subsp. europaea</name>
    <dbReference type="NCBI Taxonomy" id="158383"/>
    <lineage>
        <taxon>Eukaryota</taxon>
        <taxon>Viridiplantae</taxon>
        <taxon>Streptophyta</taxon>
        <taxon>Embryophyta</taxon>
        <taxon>Tracheophyta</taxon>
        <taxon>Spermatophyta</taxon>
        <taxon>Magnoliopsida</taxon>
        <taxon>eudicotyledons</taxon>
        <taxon>Gunneridae</taxon>
        <taxon>Pentapetalae</taxon>
        <taxon>asterids</taxon>
        <taxon>lamiids</taxon>
        <taxon>Lamiales</taxon>
        <taxon>Oleaceae</taxon>
        <taxon>Oleeae</taxon>
        <taxon>Olea</taxon>
    </lineage>
</organism>
<proteinExistence type="predicted"/>
<comment type="caution">
    <text evidence="2">The sequence shown here is derived from an EMBL/GenBank/DDBJ whole genome shotgun (WGS) entry which is preliminary data.</text>
</comment>
<keyword evidence="3" id="KW-1185">Reference proteome</keyword>
<accession>A0A8S0Q216</accession>
<dbReference type="AlphaFoldDB" id="A0A8S0Q216"/>
<feature type="non-terminal residue" evidence="2">
    <location>
        <position position="55"/>
    </location>
</feature>
<dbReference type="Gramene" id="OE9A032269T1">
    <property type="protein sequence ID" value="OE9A032269C1"/>
    <property type="gene ID" value="OE9A032269"/>
</dbReference>